<feature type="compositionally biased region" description="Polar residues" evidence="4">
    <location>
        <begin position="243"/>
        <end position="252"/>
    </location>
</feature>
<evidence type="ECO:0000259" key="5">
    <source>
        <dbReference type="PROSITE" id="PS50827"/>
    </source>
</evidence>
<feature type="compositionally biased region" description="Basic and acidic residues" evidence="4">
    <location>
        <begin position="715"/>
        <end position="735"/>
    </location>
</feature>
<feature type="region of interest" description="Disordered" evidence="4">
    <location>
        <begin position="458"/>
        <end position="520"/>
    </location>
</feature>
<feature type="region of interest" description="Disordered" evidence="4">
    <location>
        <begin position="684"/>
        <end position="735"/>
    </location>
</feature>
<feature type="region of interest" description="Disordered" evidence="4">
    <location>
        <begin position="243"/>
        <end position="262"/>
    </location>
</feature>
<dbReference type="Pfam" id="PF10537">
    <property type="entry name" value="WAC_Acf1_DNA_bd"/>
    <property type="match status" value="1"/>
</dbReference>
<evidence type="ECO:0008006" key="9">
    <source>
        <dbReference type="Google" id="ProtNLM"/>
    </source>
</evidence>
<feature type="compositionally biased region" description="Basic and acidic residues" evidence="4">
    <location>
        <begin position="970"/>
        <end position="989"/>
    </location>
</feature>
<dbReference type="OrthoDB" id="1689333at2759"/>
<dbReference type="PROSITE" id="PS50827">
    <property type="entry name" value="DDT"/>
    <property type="match status" value="1"/>
</dbReference>
<reference evidence="7" key="1">
    <citation type="journal article" date="2020" name="Stud. Mycol.">
        <title>101 Dothideomycetes genomes: a test case for predicting lifestyles and emergence of pathogens.</title>
        <authorList>
            <person name="Haridas S."/>
            <person name="Albert R."/>
            <person name="Binder M."/>
            <person name="Bloem J."/>
            <person name="Labutti K."/>
            <person name="Salamov A."/>
            <person name="Andreopoulos B."/>
            <person name="Baker S."/>
            <person name="Barry K."/>
            <person name="Bills G."/>
            <person name="Bluhm B."/>
            <person name="Cannon C."/>
            <person name="Castanera R."/>
            <person name="Culley D."/>
            <person name="Daum C."/>
            <person name="Ezra D."/>
            <person name="Gonzalez J."/>
            <person name="Henrissat B."/>
            <person name="Kuo A."/>
            <person name="Liang C."/>
            <person name="Lipzen A."/>
            <person name="Lutzoni F."/>
            <person name="Magnuson J."/>
            <person name="Mondo S."/>
            <person name="Nolan M."/>
            <person name="Ohm R."/>
            <person name="Pangilinan J."/>
            <person name="Park H.-J."/>
            <person name="Ramirez L."/>
            <person name="Alfaro M."/>
            <person name="Sun H."/>
            <person name="Tritt A."/>
            <person name="Yoshinaga Y."/>
            <person name="Zwiers L.-H."/>
            <person name="Turgeon B."/>
            <person name="Goodwin S."/>
            <person name="Spatafora J."/>
            <person name="Crous P."/>
            <person name="Grigoriev I."/>
        </authorList>
    </citation>
    <scope>NUCLEOTIDE SEQUENCE</scope>
    <source>
        <strain evidence="7">CBS 130266</strain>
    </source>
</reference>
<dbReference type="PROSITE" id="PS51136">
    <property type="entry name" value="WAC"/>
    <property type="match status" value="1"/>
</dbReference>
<dbReference type="Pfam" id="PF02791">
    <property type="entry name" value="DDT"/>
    <property type="match status" value="1"/>
</dbReference>
<feature type="compositionally biased region" description="Basic residues" evidence="4">
    <location>
        <begin position="704"/>
        <end position="714"/>
    </location>
</feature>
<feature type="compositionally biased region" description="Basic and acidic residues" evidence="4">
    <location>
        <begin position="500"/>
        <end position="513"/>
    </location>
</feature>
<dbReference type="GO" id="GO:0031509">
    <property type="term" value="P:subtelomeric heterochromatin formation"/>
    <property type="evidence" value="ECO:0007669"/>
    <property type="project" value="TreeGrafter"/>
</dbReference>
<comment type="subcellular location">
    <subcellularLocation>
        <location evidence="1 3">Nucleus</location>
    </subcellularLocation>
</comment>
<dbReference type="Proteomes" id="UP000800235">
    <property type="component" value="Unassembled WGS sequence"/>
</dbReference>
<name>A0A9P4P0A8_9PEZI</name>
<evidence type="ECO:0000313" key="7">
    <source>
        <dbReference type="EMBL" id="KAF2434508.1"/>
    </source>
</evidence>
<evidence type="ECO:0000256" key="2">
    <source>
        <dbReference type="ARBA" id="ARBA00023242"/>
    </source>
</evidence>
<comment type="caution">
    <text evidence="7">The sequence shown here is derived from an EMBL/GenBank/DDBJ whole genome shotgun (WGS) entry which is preliminary data.</text>
</comment>
<feature type="domain" description="WAC" evidence="6">
    <location>
        <begin position="1"/>
        <end position="111"/>
    </location>
</feature>
<sequence length="1007" mass="115529">MVWEIPQTGEVFTNYIDYLERRDFYHQKQFACEVTGRSNLSFYEAFESETQNSREVESAFPEPLRAPVLRKVQFSTIGRLEHLIAWVYEEFKADFWPREQVIAADVDTGEKHEAIVREKISFPERRRADGTIDSPAIHKYIVALLDIEPAERRENEALVDGDGLYRDRRVFSKVLLRSFLKSSLQKENWHGAPWTVRPKLAKEFNLPTEIPAHLQHEARMAEKKHAAAQKKFDEEQQQNTFPSYMQSKQQQRPLEVRPQKGQKHRFIQQDLSRYITPQYPQQMHHPHTHMHQVQYDAQGGVGQIQMIQQFAQPTRAVPAHNFHSSQFQPISGPYSTARMEMVAIPPPPPPVKFPTEDLDVPMRNGAARRPTLRFFSEDTPSGDLQEDSPNAGIKMASVGPLLEIWNTLNVLAEVFILDSFTVDDLAEAMRFSNQEIECELLSEMHCAVLKQIVDEKGDLKTSMPELDESSSDEDEEEEEEDEEEESPEPVAPRRATRSSLAKEEAQKIKERSPTPEQTQIHRAVEMLAERPWVQRLKERDFVNGGWQAILVGILYQLSLDERKKEKCDRILAVLAPMDQDATEEVAKFQYNVLEPNLRIELLQMIVVLAVDTPAVRGHLETMSQSMTDLRKKKIEEQRLRKTKIEELHKLDDNRKTIQQEMNAKNMPQSEVAKEAVDIVIPDVPADTNGKAESSEDSQDEAPRVLRRGLDRKRKREEDAAKKEKAKKAKEAAPKLSKDEMRLKKTLEEIEEKKAEIVDCEAEIDDITGELRETDCQRTRCLGRDRFCNRYVWFERNGMPFAGVPDTSTAHYGYANGRLWVQGPDAMDIDGLINRDKEDQADYQLAFGMTVHERKELEEGPTHLNNANQWGYIDDPAAVDELMAWLDERGNREKALRKELVIWKDNIVECMRKMRSHLDEAEAKKAAGDESQGGAMRVSTRTKTYVDVDKSEWQCLNWRNTLMEGALHSEGIPRKEEKKSKKKGTAEAKGKGVAVATKGGKMGTRGGK</sequence>
<evidence type="ECO:0000259" key="6">
    <source>
        <dbReference type="PROSITE" id="PS51136"/>
    </source>
</evidence>
<dbReference type="GO" id="GO:0005634">
    <property type="term" value="C:nucleus"/>
    <property type="evidence" value="ECO:0007669"/>
    <property type="project" value="UniProtKB-SubCell"/>
</dbReference>
<protein>
    <recommendedName>
        <fullName evidence="9">DDT domain-containing protein</fullName>
    </recommendedName>
</protein>
<dbReference type="GO" id="GO:0000781">
    <property type="term" value="C:chromosome, telomeric region"/>
    <property type="evidence" value="ECO:0007669"/>
    <property type="project" value="GOC"/>
</dbReference>
<dbReference type="GO" id="GO:0000785">
    <property type="term" value="C:chromatin"/>
    <property type="evidence" value="ECO:0007669"/>
    <property type="project" value="UniProtKB-ARBA"/>
</dbReference>
<dbReference type="PANTHER" id="PTHR32075:SF6">
    <property type="entry name" value="ISWI CHROMATIN-REMODELING COMPLEX SUBUNIT YPL216W-RELATED"/>
    <property type="match status" value="1"/>
</dbReference>
<organism evidence="7 8">
    <name type="scientific">Tothia fuscella</name>
    <dbReference type="NCBI Taxonomy" id="1048955"/>
    <lineage>
        <taxon>Eukaryota</taxon>
        <taxon>Fungi</taxon>
        <taxon>Dikarya</taxon>
        <taxon>Ascomycota</taxon>
        <taxon>Pezizomycotina</taxon>
        <taxon>Dothideomycetes</taxon>
        <taxon>Pleosporomycetidae</taxon>
        <taxon>Venturiales</taxon>
        <taxon>Cylindrosympodiaceae</taxon>
        <taxon>Tothia</taxon>
    </lineage>
</organism>
<keyword evidence="2 3" id="KW-0539">Nucleus</keyword>
<feature type="region of interest" description="Disordered" evidence="4">
    <location>
        <begin position="968"/>
        <end position="1007"/>
    </location>
</feature>
<gene>
    <name evidence="7" type="ORF">EJ08DRAFT_657246</name>
</gene>
<keyword evidence="8" id="KW-1185">Reference proteome</keyword>
<feature type="domain" description="DDT" evidence="5">
    <location>
        <begin position="395"/>
        <end position="458"/>
    </location>
</feature>
<evidence type="ECO:0000256" key="1">
    <source>
        <dbReference type="ARBA" id="ARBA00004123"/>
    </source>
</evidence>
<evidence type="ECO:0000313" key="8">
    <source>
        <dbReference type="Proteomes" id="UP000800235"/>
    </source>
</evidence>
<dbReference type="InterPro" id="IPR028941">
    <property type="entry name" value="WHIM2_dom"/>
</dbReference>
<evidence type="ECO:0000256" key="4">
    <source>
        <dbReference type="SAM" id="MobiDB-lite"/>
    </source>
</evidence>
<dbReference type="AlphaFoldDB" id="A0A9P4P0A8"/>
<dbReference type="InterPro" id="IPR013136">
    <property type="entry name" value="WSTF_Acf1_Cbp146"/>
</dbReference>
<accession>A0A9P4P0A8</accession>
<evidence type="ECO:0000256" key="3">
    <source>
        <dbReference type="PROSITE-ProRule" id="PRU00475"/>
    </source>
</evidence>
<dbReference type="PANTHER" id="PTHR32075">
    <property type="entry name" value="ISWI CHROMATIN-REMODELING COMPLEX SUBUNIT YPL216W-RELATED"/>
    <property type="match status" value="1"/>
</dbReference>
<dbReference type="Pfam" id="PF15613">
    <property type="entry name" value="WSD"/>
    <property type="match status" value="1"/>
</dbReference>
<feature type="compositionally biased region" description="Acidic residues" evidence="4">
    <location>
        <begin position="465"/>
        <end position="487"/>
    </location>
</feature>
<dbReference type="EMBL" id="MU007016">
    <property type="protein sequence ID" value="KAF2434508.1"/>
    <property type="molecule type" value="Genomic_DNA"/>
</dbReference>
<dbReference type="InterPro" id="IPR018501">
    <property type="entry name" value="DDT_dom"/>
</dbReference>
<proteinExistence type="predicted"/>